<dbReference type="WBParaSite" id="GPUH_0000884601-mRNA-1">
    <property type="protein sequence ID" value="GPUH_0000884601-mRNA-1"/>
    <property type="gene ID" value="GPUH_0000884601"/>
</dbReference>
<keyword evidence="2" id="KW-1185">Reference proteome</keyword>
<reference evidence="3" key="1">
    <citation type="submission" date="2016-06" db="UniProtKB">
        <authorList>
            <consortium name="WormBaseParasite"/>
        </authorList>
    </citation>
    <scope>IDENTIFICATION</scope>
</reference>
<gene>
    <name evidence="1" type="ORF">GPUH_LOCUS8837</name>
</gene>
<organism evidence="3">
    <name type="scientific">Gongylonema pulchrum</name>
    <dbReference type="NCBI Taxonomy" id="637853"/>
    <lineage>
        <taxon>Eukaryota</taxon>
        <taxon>Metazoa</taxon>
        <taxon>Ecdysozoa</taxon>
        <taxon>Nematoda</taxon>
        <taxon>Chromadorea</taxon>
        <taxon>Rhabditida</taxon>
        <taxon>Spirurina</taxon>
        <taxon>Spiruromorpha</taxon>
        <taxon>Spiruroidea</taxon>
        <taxon>Gongylonematidae</taxon>
        <taxon>Gongylonema</taxon>
    </lineage>
</organism>
<dbReference type="AlphaFoldDB" id="A0A183DJE5"/>
<sequence length="75" mass="8654">MQLGAGRFSPFPGDPEKTYVDYVVCIDPKIYFVPQRLVDTCIAYTVHRDSVFARKKLKEQKRQQESTQISEATID</sequence>
<protein>
    <submittedName>
        <fullName evidence="1 3">Uncharacterized protein</fullName>
    </submittedName>
</protein>
<proteinExistence type="predicted"/>
<dbReference type="EMBL" id="UYRT01026826">
    <property type="protein sequence ID" value="VDK65633.1"/>
    <property type="molecule type" value="Genomic_DNA"/>
</dbReference>
<name>A0A183DJE5_9BILA</name>
<reference evidence="1 2" key="2">
    <citation type="submission" date="2018-11" db="EMBL/GenBank/DDBJ databases">
        <authorList>
            <consortium name="Pathogen Informatics"/>
        </authorList>
    </citation>
    <scope>NUCLEOTIDE SEQUENCE [LARGE SCALE GENOMIC DNA]</scope>
</reference>
<evidence type="ECO:0000313" key="3">
    <source>
        <dbReference type="WBParaSite" id="GPUH_0000884601-mRNA-1"/>
    </source>
</evidence>
<evidence type="ECO:0000313" key="2">
    <source>
        <dbReference type="Proteomes" id="UP000271098"/>
    </source>
</evidence>
<dbReference type="Proteomes" id="UP000271098">
    <property type="component" value="Unassembled WGS sequence"/>
</dbReference>
<evidence type="ECO:0000313" key="1">
    <source>
        <dbReference type="EMBL" id="VDK65633.1"/>
    </source>
</evidence>
<accession>A0A183DJE5</accession>